<dbReference type="InParanoid" id="A0A1B7NGX3"/>
<keyword evidence="2" id="KW-1185">Reference proteome</keyword>
<dbReference type="EMBL" id="KV448128">
    <property type="protein sequence ID" value="OAX44135.1"/>
    <property type="molecule type" value="Genomic_DNA"/>
</dbReference>
<dbReference type="STRING" id="1314800.A0A1B7NGX3"/>
<proteinExistence type="predicted"/>
<accession>A0A1B7NGX3</accession>
<evidence type="ECO:0008006" key="3">
    <source>
        <dbReference type="Google" id="ProtNLM"/>
    </source>
</evidence>
<gene>
    <name evidence="1" type="ORF">K503DRAFT_765292</name>
</gene>
<protein>
    <recommendedName>
        <fullName evidence="3">Cytochrome P450</fullName>
    </recommendedName>
</protein>
<name>A0A1B7NGX3_9AGAM</name>
<dbReference type="Proteomes" id="UP000092154">
    <property type="component" value="Unassembled WGS sequence"/>
</dbReference>
<evidence type="ECO:0000313" key="1">
    <source>
        <dbReference type="EMBL" id="OAX44135.1"/>
    </source>
</evidence>
<reference evidence="1 2" key="1">
    <citation type="submission" date="2016-06" db="EMBL/GenBank/DDBJ databases">
        <title>Comparative genomics of the ectomycorrhizal sister species Rhizopogon vinicolor and Rhizopogon vesiculosus (Basidiomycota: Boletales) reveals a divergence of the mating type B locus.</title>
        <authorList>
            <consortium name="DOE Joint Genome Institute"/>
            <person name="Mujic A.B."/>
            <person name="Kuo A."/>
            <person name="Tritt A."/>
            <person name="Lipzen A."/>
            <person name="Chen C."/>
            <person name="Johnson J."/>
            <person name="Sharma A."/>
            <person name="Barry K."/>
            <person name="Grigoriev I.V."/>
            <person name="Spatafora J.W."/>
        </authorList>
    </citation>
    <scope>NUCLEOTIDE SEQUENCE [LARGE SCALE GENOMIC DNA]</scope>
    <source>
        <strain evidence="1 2">AM-OR11-026</strain>
    </source>
</reference>
<evidence type="ECO:0000313" key="2">
    <source>
        <dbReference type="Proteomes" id="UP000092154"/>
    </source>
</evidence>
<dbReference type="OrthoDB" id="1470350at2759"/>
<sequence>MTFGATLTFFGPTAPSRRQRSSILKNAWVPFASRPRQCPARNFAPYEQRALAVMLTPYLPLP</sequence>
<organism evidence="1 2">
    <name type="scientific">Rhizopogon vinicolor AM-OR11-026</name>
    <dbReference type="NCBI Taxonomy" id="1314800"/>
    <lineage>
        <taxon>Eukaryota</taxon>
        <taxon>Fungi</taxon>
        <taxon>Dikarya</taxon>
        <taxon>Basidiomycota</taxon>
        <taxon>Agaricomycotina</taxon>
        <taxon>Agaricomycetes</taxon>
        <taxon>Agaricomycetidae</taxon>
        <taxon>Boletales</taxon>
        <taxon>Suillineae</taxon>
        <taxon>Rhizopogonaceae</taxon>
        <taxon>Rhizopogon</taxon>
    </lineage>
</organism>
<dbReference type="AlphaFoldDB" id="A0A1B7NGX3"/>